<dbReference type="InterPro" id="IPR050834">
    <property type="entry name" value="Glycosyltransf_2"/>
</dbReference>
<name>A0ABX5NNX5_9HYPH</name>
<dbReference type="PANTHER" id="PTHR43685:SF12">
    <property type="entry name" value="GLYCOSYL TRANSFERASE FAMILY 2"/>
    <property type="match status" value="1"/>
</dbReference>
<dbReference type="SUPFAM" id="SSF53448">
    <property type="entry name" value="Nucleotide-diphospho-sugar transferases"/>
    <property type="match status" value="1"/>
</dbReference>
<evidence type="ECO:0000256" key="1">
    <source>
        <dbReference type="SAM" id="MobiDB-lite"/>
    </source>
</evidence>
<sequence>MEPRRGPVRRSEHPWFRIASEPAFRPGGQCVARHCGSACQCYLHAGVKSADHGKSPHHEILLSAGCVAVPRSGCEKCKDSLLPDAGSGCARGAGGRCGSRRLAWRRAGIFGWNGAAAPRDRSRQQPVLPPGHCHPGYGQYPPLPDHRRRIDVDGRAGWSTSAFLRGRATFAVLAAAAALLSCPGSSNSFRHAVDGPCPRLLRPTGFAADFDSHCIVLCGSRDPRRGIAEPATPRDFQVFGRVHRDRDRDLCARLLGCGTQVAFGDVERPPPQVSEGIDVSPLIQGVAAPKHPSTSQSLSVSVVMATFNGADYLREQLNSLFGQTRLPNELVVYDDGSSDDTWSLLQDYAAKAPFEMKVLGGHQNRGVNAAFRSALIEASGDVIFFCDQDDIWLPTKIEAMLAALDATPLAGFVFCDAVQFVSPDRSLPETLWTLARFTPARQARFRQKPLETMISGGNVVYGMASAFRRDVIEPFMGIEAAGSVMTHDTWFALCATASGRPGLALPQKLVAYRRHARQTSVLAGRRPENLTTRSEAQRVRFEQEIEAFRLVRQSVSRFSLATDLDLTTSLAILDRKIAFLEARAALRRERSAKRAFSELFNRDYWRMSRGVLSVLRDYRGIW</sequence>
<dbReference type="EMBL" id="QJRY01000006">
    <property type="protein sequence ID" value="PYB71976.1"/>
    <property type="molecule type" value="Genomic_DNA"/>
</dbReference>
<dbReference type="Gene3D" id="3.90.550.10">
    <property type="entry name" value="Spore Coat Polysaccharide Biosynthesis Protein SpsA, Chain A"/>
    <property type="match status" value="1"/>
</dbReference>
<dbReference type="PANTHER" id="PTHR43685">
    <property type="entry name" value="GLYCOSYLTRANSFERASE"/>
    <property type="match status" value="1"/>
</dbReference>
<dbReference type="Proteomes" id="UP000247536">
    <property type="component" value="Unassembled WGS sequence"/>
</dbReference>
<organism evidence="3 4">
    <name type="scientific">Rhizobium wuzhouense</name>
    <dbReference type="NCBI Taxonomy" id="1986026"/>
    <lineage>
        <taxon>Bacteria</taxon>
        <taxon>Pseudomonadati</taxon>
        <taxon>Pseudomonadota</taxon>
        <taxon>Alphaproteobacteria</taxon>
        <taxon>Hyphomicrobiales</taxon>
        <taxon>Rhizobiaceae</taxon>
        <taxon>Rhizobium/Agrobacterium group</taxon>
        <taxon>Rhizobium</taxon>
    </lineage>
</organism>
<evidence type="ECO:0000313" key="4">
    <source>
        <dbReference type="Proteomes" id="UP000247536"/>
    </source>
</evidence>
<evidence type="ECO:0000313" key="3">
    <source>
        <dbReference type="EMBL" id="PYB71976.1"/>
    </source>
</evidence>
<proteinExistence type="predicted"/>
<feature type="domain" description="Glycosyltransferase 2-like" evidence="2">
    <location>
        <begin position="301"/>
        <end position="440"/>
    </location>
</feature>
<dbReference type="InterPro" id="IPR001173">
    <property type="entry name" value="Glyco_trans_2-like"/>
</dbReference>
<dbReference type="InterPro" id="IPR029044">
    <property type="entry name" value="Nucleotide-diphossugar_trans"/>
</dbReference>
<feature type="region of interest" description="Disordered" evidence="1">
    <location>
        <begin position="115"/>
        <end position="134"/>
    </location>
</feature>
<keyword evidence="4" id="KW-1185">Reference proteome</keyword>
<comment type="caution">
    <text evidence="3">The sequence shown here is derived from an EMBL/GenBank/DDBJ whole genome shotgun (WGS) entry which is preliminary data.</text>
</comment>
<dbReference type="Pfam" id="PF00535">
    <property type="entry name" value="Glycos_transf_2"/>
    <property type="match status" value="1"/>
</dbReference>
<gene>
    <name evidence="3" type="ORF">DMY87_15860</name>
</gene>
<accession>A0ABX5NNX5</accession>
<protein>
    <recommendedName>
        <fullName evidence="2">Glycosyltransferase 2-like domain-containing protein</fullName>
    </recommendedName>
</protein>
<reference evidence="3 4" key="1">
    <citation type="submission" date="2018-06" db="EMBL/GenBank/DDBJ databases">
        <title>Rhizobium wuzhouense sp. nov., isolated from roots of Oryza officinalis.</title>
        <authorList>
            <person name="Yuan T."/>
        </authorList>
    </citation>
    <scope>NUCLEOTIDE SEQUENCE [LARGE SCALE GENOMIC DNA]</scope>
    <source>
        <strain evidence="3 4">W44</strain>
    </source>
</reference>
<evidence type="ECO:0000259" key="2">
    <source>
        <dbReference type="Pfam" id="PF00535"/>
    </source>
</evidence>